<dbReference type="RefSeq" id="WP_257924565.1">
    <property type="nucleotide sequence ID" value="NZ_JAMXQV010000022.1"/>
</dbReference>
<dbReference type="PRINTS" id="PR00081">
    <property type="entry name" value="GDHRDH"/>
</dbReference>
<dbReference type="EMBL" id="JAMXQV010000022">
    <property type="protein sequence ID" value="MCR6488000.1"/>
    <property type="molecule type" value="Genomic_DNA"/>
</dbReference>
<protein>
    <submittedName>
        <fullName evidence="3">SDR family oxidoreductase</fullName>
    </submittedName>
</protein>
<dbReference type="PANTHER" id="PTHR43477:SF1">
    <property type="entry name" value="DIHYDROANTICAPSIN 7-DEHYDROGENASE"/>
    <property type="match status" value="1"/>
</dbReference>
<organism evidence="3 4">
    <name type="scientific">Amycolatopsis iheyensis</name>
    <dbReference type="NCBI Taxonomy" id="2945988"/>
    <lineage>
        <taxon>Bacteria</taxon>
        <taxon>Bacillati</taxon>
        <taxon>Actinomycetota</taxon>
        <taxon>Actinomycetes</taxon>
        <taxon>Pseudonocardiales</taxon>
        <taxon>Pseudonocardiaceae</taxon>
        <taxon>Amycolatopsis</taxon>
    </lineage>
</organism>
<reference evidence="3" key="1">
    <citation type="submission" date="2022-06" db="EMBL/GenBank/DDBJ databases">
        <title>Amycolatopsis iheyaensis sp. nov., a new species of the genus Amycolatopsis isolated from soil in Iheya island, Japan.</title>
        <authorList>
            <person name="Ngamcharungchit C."/>
            <person name="Kanto H."/>
            <person name="Take A."/>
            <person name="Intra B."/>
            <person name="Matsumoto A."/>
            <person name="Panbangred W."/>
            <person name="Inahashi Y."/>
        </authorList>
    </citation>
    <scope>NUCLEOTIDE SEQUENCE</scope>
    <source>
        <strain evidence="3">OK19-0408</strain>
    </source>
</reference>
<evidence type="ECO:0000313" key="3">
    <source>
        <dbReference type="EMBL" id="MCR6488000.1"/>
    </source>
</evidence>
<keyword evidence="2" id="KW-0560">Oxidoreductase</keyword>
<dbReference type="Gene3D" id="3.40.50.720">
    <property type="entry name" value="NAD(P)-binding Rossmann-like Domain"/>
    <property type="match status" value="1"/>
</dbReference>
<comment type="caution">
    <text evidence="3">The sequence shown here is derived from an EMBL/GenBank/DDBJ whole genome shotgun (WGS) entry which is preliminary data.</text>
</comment>
<dbReference type="InterPro" id="IPR002347">
    <property type="entry name" value="SDR_fam"/>
</dbReference>
<sequence>MSLAGKHVVIIGGGSGIGLEVARRAAAAGASVHLGGRTAAKLSAAAEEVGGTWQVVDSTDQGSLAAFFGALDRVDHLFTPGASYTVGPLRELSDSDAASPFVTKFWGQYHAVKHAVPKLAPDASIVLMSGAASVRPPGAAPAYVACNAAVEGLGRGLAVELAPVRVNVVAPGTIDGHLWAGRPAAVREASFAQYRADTLLHRVGQEAEVADAVLYLFGSTYTTGSTLYPDGGYALR</sequence>
<dbReference type="AlphaFoldDB" id="A0A9X2NJM2"/>
<dbReference type="Pfam" id="PF13561">
    <property type="entry name" value="adh_short_C2"/>
    <property type="match status" value="1"/>
</dbReference>
<evidence type="ECO:0000313" key="4">
    <source>
        <dbReference type="Proteomes" id="UP001144096"/>
    </source>
</evidence>
<dbReference type="PANTHER" id="PTHR43477">
    <property type="entry name" value="DIHYDROANTICAPSIN 7-DEHYDROGENASE"/>
    <property type="match status" value="1"/>
</dbReference>
<name>A0A9X2NJM2_9PSEU</name>
<comment type="similarity">
    <text evidence="1">Belongs to the short-chain dehydrogenases/reductases (SDR) family.</text>
</comment>
<dbReference type="InterPro" id="IPR051122">
    <property type="entry name" value="SDR_DHRS6-like"/>
</dbReference>
<gene>
    <name evidence="3" type="ORF">M8542_34765</name>
</gene>
<accession>A0A9X2NJM2</accession>
<dbReference type="GO" id="GO:0016491">
    <property type="term" value="F:oxidoreductase activity"/>
    <property type="evidence" value="ECO:0007669"/>
    <property type="project" value="UniProtKB-KW"/>
</dbReference>
<evidence type="ECO:0000256" key="2">
    <source>
        <dbReference type="ARBA" id="ARBA00023002"/>
    </source>
</evidence>
<dbReference type="InterPro" id="IPR036291">
    <property type="entry name" value="NAD(P)-bd_dom_sf"/>
</dbReference>
<dbReference type="SUPFAM" id="SSF51735">
    <property type="entry name" value="NAD(P)-binding Rossmann-fold domains"/>
    <property type="match status" value="1"/>
</dbReference>
<proteinExistence type="inferred from homology"/>
<evidence type="ECO:0000256" key="1">
    <source>
        <dbReference type="ARBA" id="ARBA00006484"/>
    </source>
</evidence>
<dbReference type="Proteomes" id="UP001144096">
    <property type="component" value="Unassembled WGS sequence"/>
</dbReference>
<keyword evidence="4" id="KW-1185">Reference proteome</keyword>